<accession>A0AAD7Y399</accession>
<dbReference type="GeneID" id="83208585"/>
<keyword evidence="2" id="KW-0472">Membrane</keyword>
<evidence type="ECO:0000313" key="3">
    <source>
        <dbReference type="EMBL" id="KAJ8662990.1"/>
    </source>
</evidence>
<evidence type="ECO:0000256" key="2">
    <source>
        <dbReference type="SAM" id="Phobius"/>
    </source>
</evidence>
<feature type="compositionally biased region" description="Polar residues" evidence="1">
    <location>
        <begin position="71"/>
        <end position="88"/>
    </location>
</feature>
<organism evidence="3 4">
    <name type="scientific">Lichtheimia ornata</name>
    <dbReference type="NCBI Taxonomy" id="688661"/>
    <lineage>
        <taxon>Eukaryota</taxon>
        <taxon>Fungi</taxon>
        <taxon>Fungi incertae sedis</taxon>
        <taxon>Mucoromycota</taxon>
        <taxon>Mucoromycotina</taxon>
        <taxon>Mucoromycetes</taxon>
        <taxon>Mucorales</taxon>
        <taxon>Lichtheimiaceae</taxon>
        <taxon>Lichtheimia</taxon>
    </lineage>
</organism>
<keyword evidence="4" id="KW-1185">Reference proteome</keyword>
<dbReference type="Proteomes" id="UP001234581">
    <property type="component" value="Unassembled WGS sequence"/>
</dbReference>
<dbReference type="AlphaFoldDB" id="A0AAD7Y399"/>
<proteinExistence type="predicted"/>
<reference evidence="3 4" key="1">
    <citation type="submission" date="2023-03" db="EMBL/GenBank/DDBJ databases">
        <title>Genome sequence of Lichtheimia ornata CBS 291.66.</title>
        <authorList>
            <person name="Mohabir J.T."/>
            <person name="Shea T.P."/>
            <person name="Kurbessoian T."/>
            <person name="Berby B."/>
            <person name="Fontaine J."/>
            <person name="Livny J."/>
            <person name="Gnirke A."/>
            <person name="Stajich J.E."/>
            <person name="Cuomo C.A."/>
        </authorList>
    </citation>
    <scope>NUCLEOTIDE SEQUENCE [LARGE SCALE GENOMIC DNA]</scope>
    <source>
        <strain evidence="3">CBS 291.66</strain>
    </source>
</reference>
<keyword evidence="2" id="KW-0812">Transmembrane</keyword>
<evidence type="ECO:0000313" key="4">
    <source>
        <dbReference type="Proteomes" id="UP001234581"/>
    </source>
</evidence>
<dbReference type="EMBL" id="JARTCD010000003">
    <property type="protein sequence ID" value="KAJ8662990.1"/>
    <property type="molecule type" value="Genomic_DNA"/>
</dbReference>
<sequence length="135" mass="15006">MDATTTTTTTTTHNNTANAQEPPTFISHPRVPTSAFGPATITIIVALVLITCCILHCHRVQYTVRSRRWMKTTSPSTVVAHNTSSTATPLPLPRSNHNSNPHFALQQHGEQWDDEKYQQQQAIQQPQPVMIKSHG</sequence>
<feature type="region of interest" description="Disordered" evidence="1">
    <location>
        <begin position="71"/>
        <end position="103"/>
    </location>
</feature>
<comment type="caution">
    <text evidence="3">The sequence shown here is derived from an EMBL/GenBank/DDBJ whole genome shotgun (WGS) entry which is preliminary data.</text>
</comment>
<dbReference type="RefSeq" id="XP_058347902.1">
    <property type="nucleotide sequence ID" value="XM_058481264.1"/>
</dbReference>
<feature type="transmembrane region" description="Helical" evidence="2">
    <location>
        <begin position="35"/>
        <end position="57"/>
    </location>
</feature>
<feature type="compositionally biased region" description="Low complexity" evidence="1">
    <location>
        <begin position="1"/>
        <end position="19"/>
    </location>
</feature>
<gene>
    <name evidence="3" type="ORF">O0I10_001167</name>
</gene>
<name>A0AAD7Y399_9FUNG</name>
<feature type="region of interest" description="Disordered" evidence="1">
    <location>
        <begin position="1"/>
        <end position="25"/>
    </location>
</feature>
<evidence type="ECO:0000256" key="1">
    <source>
        <dbReference type="SAM" id="MobiDB-lite"/>
    </source>
</evidence>
<protein>
    <submittedName>
        <fullName evidence="3">Uncharacterized protein</fullName>
    </submittedName>
</protein>
<keyword evidence="2" id="KW-1133">Transmembrane helix</keyword>